<dbReference type="Gramene" id="Kaladp0049s0001.1.v1.1">
    <property type="protein sequence ID" value="Kaladp0049s0001.1.v1.1.CDS.1"/>
    <property type="gene ID" value="Kaladp0049s0001.v1.1"/>
</dbReference>
<sequence>MIEQSLRLLDHQLIQLQTFTTWKMLSLTKLMRFDMREKLNLWFIDPLKF</sequence>
<organism evidence="1 2">
    <name type="scientific">Kalanchoe fedtschenkoi</name>
    <name type="common">Lavender scallops</name>
    <name type="synonym">South American air plant</name>
    <dbReference type="NCBI Taxonomy" id="63787"/>
    <lineage>
        <taxon>Eukaryota</taxon>
        <taxon>Viridiplantae</taxon>
        <taxon>Streptophyta</taxon>
        <taxon>Embryophyta</taxon>
        <taxon>Tracheophyta</taxon>
        <taxon>Spermatophyta</taxon>
        <taxon>Magnoliopsida</taxon>
        <taxon>eudicotyledons</taxon>
        <taxon>Gunneridae</taxon>
        <taxon>Pentapetalae</taxon>
        <taxon>Saxifragales</taxon>
        <taxon>Crassulaceae</taxon>
        <taxon>Kalanchoe</taxon>
    </lineage>
</organism>
<proteinExistence type="predicted"/>
<accession>A0A7N0U0D9</accession>
<evidence type="ECO:0000313" key="2">
    <source>
        <dbReference type="Proteomes" id="UP000594263"/>
    </source>
</evidence>
<dbReference type="AlphaFoldDB" id="A0A7N0U0D9"/>
<dbReference type="EnsemblPlants" id="Kaladp0049s0001.1.v1.1">
    <property type="protein sequence ID" value="Kaladp0049s0001.1.v1.1.CDS.1"/>
    <property type="gene ID" value="Kaladp0049s0001.v1.1"/>
</dbReference>
<dbReference type="Proteomes" id="UP000594263">
    <property type="component" value="Unplaced"/>
</dbReference>
<name>A0A7N0U0D9_KALFE</name>
<reference evidence="1" key="1">
    <citation type="submission" date="2021-01" db="UniProtKB">
        <authorList>
            <consortium name="EnsemblPlants"/>
        </authorList>
    </citation>
    <scope>IDENTIFICATION</scope>
</reference>
<evidence type="ECO:0000313" key="1">
    <source>
        <dbReference type="EnsemblPlants" id="Kaladp0049s0001.1.v1.1.CDS.1"/>
    </source>
</evidence>
<keyword evidence="2" id="KW-1185">Reference proteome</keyword>
<protein>
    <submittedName>
        <fullName evidence="1">Uncharacterized protein</fullName>
    </submittedName>
</protein>